<accession>A0A840F0A9</accession>
<organism evidence="2 3">
    <name type="scientific">Gordonia humi</name>
    <dbReference type="NCBI Taxonomy" id="686429"/>
    <lineage>
        <taxon>Bacteria</taxon>
        <taxon>Bacillati</taxon>
        <taxon>Actinomycetota</taxon>
        <taxon>Actinomycetes</taxon>
        <taxon>Mycobacteriales</taxon>
        <taxon>Gordoniaceae</taxon>
        <taxon>Gordonia</taxon>
    </lineage>
</organism>
<keyword evidence="3" id="KW-1185">Reference proteome</keyword>
<dbReference type="InterPro" id="IPR029058">
    <property type="entry name" value="AB_hydrolase_fold"/>
</dbReference>
<dbReference type="AlphaFoldDB" id="A0A840F0A9"/>
<evidence type="ECO:0000256" key="1">
    <source>
        <dbReference type="SAM" id="SignalP"/>
    </source>
</evidence>
<dbReference type="Gene3D" id="3.40.50.1820">
    <property type="entry name" value="alpha/beta hydrolase"/>
    <property type="match status" value="1"/>
</dbReference>
<dbReference type="PANTHER" id="PTHR34853:SF1">
    <property type="entry name" value="LIPASE 5"/>
    <property type="match status" value="1"/>
</dbReference>
<dbReference type="GO" id="GO:0016042">
    <property type="term" value="P:lipid catabolic process"/>
    <property type="evidence" value="ECO:0007669"/>
    <property type="project" value="InterPro"/>
</dbReference>
<proteinExistence type="predicted"/>
<protein>
    <recommendedName>
        <fullName evidence="4">Lipase</fullName>
    </recommendedName>
</protein>
<keyword evidence="1" id="KW-0732">Signal</keyword>
<comment type="caution">
    <text evidence="2">The sequence shown here is derived from an EMBL/GenBank/DDBJ whole genome shotgun (WGS) entry which is preliminary data.</text>
</comment>
<sequence length="419" mass="44026">MKASRRVVTASLVAVVAAAGLVSVGSAGTAGAARNFYTPPSTYDTTPGSVIRTEHSDLLLQIPGVKGQWPGTATRLMYTSTLQNGKPTAVTGTVVEPTAKWTGKGERPTVVIGPGTVGQGDQCAGSKMMSFPMTIDLAKPSIGVNYTALDMYLMLLNGVRVVITDYVGLGTPGIHTYVNRLESGRAMLDAARAGLAVAKASPDAPVAFSGYSQGGGAAASAAELAQTYSPDLNVKATYAGAPPADLSKVISKIDGTLIAGAIGFAINGLDARYPELGPILQKETNAAGKRVLKNVATECIGDIILEAGMQRTNQWTRTGESLGSVVKRYPQLQKMIDDQRIGTLKPNAPVLISTGINDDVIPTGQVVTLYNDWRKQGADVKLTRDYTPPIFPGLVVNHAVPMLFKLLPATNFILTELNR</sequence>
<dbReference type="RefSeq" id="WP_246371668.1">
    <property type="nucleotide sequence ID" value="NZ_BAABHL010000083.1"/>
</dbReference>
<reference evidence="2 3" key="1">
    <citation type="submission" date="2020-08" db="EMBL/GenBank/DDBJ databases">
        <title>Sequencing the genomes of 1000 actinobacteria strains.</title>
        <authorList>
            <person name="Klenk H.-P."/>
        </authorList>
    </citation>
    <scope>NUCLEOTIDE SEQUENCE [LARGE SCALE GENOMIC DNA]</scope>
    <source>
        <strain evidence="2 3">DSM 45298</strain>
    </source>
</reference>
<name>A0A840F0A9_9ACTN</name>
<dbReference type="EMBL" id="JACIFP010000001">
    <property type="protein sequence ID" value="MBB4134719.1"/>
    <property type="molecule type" value="Genomic_DNA"/>
</dbReference>
<evidence type="ECO:0008006" key="4">
    <source>
        <dbReference type="Google" id="ProtNLM"/>
    </source>
</evidence>
<dbReference type="Gene3D" id="1.10.260.130">
    <property type="match status" value="1"/>
</dbReference>
<dbReference type="PANTHER" id="PTHR34853">
    <property type="match status" value="1"/>
</dbReference>
<dbReference type="SUPFAM" id="SSF53474">
    <property type="entry name" value="alpha/beta-Hydrolases"/>
    <property type="match status" value="1"/>
</dbReference>
<dbReference type="Pfam" id="PF03583">
    <property type="entry name" value="LIP"/>
    <property type="match status" value="1"/>
</dbReference>
<evidence type="ECO:0000313" key="2">
    <source>
        <dbReference type="EMBL" id="MBB4134719.1"/>
    </source>
</evidence>
<dbReference type="Proteomes" id="UP000551501">
    <property type="component" value="Unassembled WGS sequence"/>
</dbReference>
<feature type="chain" id="PRO_5032452217" description="Lipase" evidence="1">
    <location>
        <begin position="33"/>
        <end position="419"/>
    </location>
</feature>
<dbReference type="PIRSF" id="PIRSF029171">
    <property type="entry name" value="Esterase_LipA"/>
    <property type="match status" value="1"/>
</dbReference>
<dbReference type="GO" id="GO:0004806">
    <property type="term" value="F:triacylglycerol lipase activity"/>
    <property type="evidence" value="ECO:0007669"/>
    <property type="project" value="InterPro"/>
</dbReference>
<evidence type="ECO:0000313" key="3">
    <source>
        <dbReference type="Proteomes" id="UP000551501"/>
    </source>
</evidence>
<dbReference type="InterPro" id="IPR005152">
    <property type="entry name" value="Lipase_secreted"/>
</dbReference>
<feature type="signal peptide" evidence="1">
    <location>
        <begin position="1"/>
        <end position="32"/>
    </location>
</feature>
<gene>
    <name evidence="2" type="ORF">BKA16_001271</name>
</gene>